<gene>
    <name evidence="2" type="ORF">TCE0_044f16689</name>
</gene>
<proteinExistence type="predicted"/>
<evidence type="ECO:0000313" key="2">
    <source>
        <dbReference type="EMBL" id="GAM42584.1"/>
    </source>
</evidence>
<feature type="compositionally biased region" description="Basic and acidic residues" evidence="1">
    <location>
        <begin position="216"/>
        <end position="245"/>
    </location>
</feature>
<feature type="compositionally biased region" description="Polar residues" evidence="1">
    <location>
        <begin position="369"/>
        <end position="383"/>
    </location>
</feature>
<keyword evidence="3" id="KW-1185">Reference proteome</keyword>
<feature type="compositionally biased region" description="Polar residues" evidence="1">
    <location>
        <begin position="556"/>
        <end position="566"/>
    </location>
</feature>
<feature type="compositionally biased region" description="Polar residues" evidence="1">
    <location>
        <begin position="132"/>
        <end position="148"/>
    </location>
</feature>
<feature type="compositionally biased region" description="Acidic residues" evidence="1">
    <location>
        <begin position="108"/>
        <end position="117"/>
    </location>
</feature>
<feature type="region of interest" description="Disordered" evidence="1">
    <location>
        <begin position="643"/>
        <end position="668"/>
    </location>
</feature>
<feature type="region of interest" description="Disordered" evidence="1">
    <location>
        <begin position="555"/>
        <end position="579"/>
    </location>
</feature>
<reference evidence="3" key="1">
    <citation type="journal article" date="2015" name="Genome Announc.">
        <title>Draft genome sequence of Talaromyces cellulolyticus strain Y-94, a source of lignocellulosic biomass-degrading enzymes.</title>
        <authorList>
            <person name="Fujii T."/>
            <person name="Koike H."/>
            <person name="Sawayama S."/>
            <person name="Yano S."/>
            <person name="Inoue H."/>
        </authorList>
    </citation>
    <scope>NUCLEOTIDE SEQUENCE [LARGE SCALE GENOMIC DNA]</scope>
    <source>
        <strain evidence="3">Y-94</strain>
    </source>
</reference>
<feature type="compositionally biased region" description="Low complexity" evidence="1">
    <location>
        <begin position="25"/>
        <end position="40"/>
    </location>
</feature>
<feature type="region of interest" description="Disordered" evidence="1">
    <location>
        <begin position="439"/>
        <end position="467"/>
    </location>
</feature>
<name>A0A478ECA7_TALPI</name>
<feature type="compositionally biased region" description="Polar residues" evidence="1">
    <location>
        <begin position="66"/>
        <end position="75"/>
    </location>
</feature>
<accession>A0A478ECA7</accession>
<feature type="compositionally biased region" description="Basic and acidic residues" evidence="1">
    <location>
        <begin position="445"/>
        <end position="456"/>
    </location>
</feature>
<protein>
    <submittedName>
        <fullName evidence="2">Uncharacterized protein</fullName>
    </submittedName>
</protein>
<feature type="compositionally biased region" description="Polar residues" evidence="1">
    <location>
        <begin position="274"/>
        <end position="285"/>
    </location>
</feature>
<evidence type="ECO:0000313" key="3">
    <source>
        <dbReference type="Proteomes" id="UP000053095"/>
    </source>
</evidence>
<sequence>MSSRKNHQRPPRDNNELPTTPVESTTRNATNARRAAATSKASRKDKPTTSSFLTNPKRRKYPSSPEWDSQITLTQLVPKAEAETLDGGSGLVEYNEAGTEGKSVEVIDLADDTDENDESWRPSTGRRPAAKRQSTSGSRSPDSIPTTTFKRRKSNVLISGGPKVSKSTRRNNKASGQKETKRNKTLTQMDFVRRFIPLPDSDDEDLNLYADNPSTTDKKNAENKEKVIEDQKEATKKDEIEDLTPRKRRKLNHGSMAPSPAIKSKVSPDEKKSSLLSFPSSQPKTPQKAWRFEIPSSQTPETPQQTFVASPSIRQVSRFSIKPNMPKSTLQGEPEEVHDQQVNTNDPKSQDFDIADDNIVASTMIPSSQLLQASTEDQTTISESDAIKPTTEPPEPPPLSSALKKTIVYDTDDETDYGDLEDDNLPEISIGAKALEEWPEPIDSSSRDHASQKCDYSDDLPPIANSGTDLEITGNLLSDTALPSDSSLYYRRPARYTQYPNEPIPMMNTQKIAELFPVIEENDDPVSMVQPSVPSTREPTASAAHGHVDVLGSEMETPTQDDSANRSIEVVPESSPITRSYDAARSASNAMAPPARESIVLVESSQLVDRLNRQNNSMDTGKSLRRLFSTRDFLTDSVMESIPAPPWMASQDSIGEPYPENDGHERRG</sequence>
<evidence type="ECO:0000256" key="1">
    <source>
        <dbReference type="SAM" id="MobiDB-lite"/>
    </source>
</evidence>
<feature type="region of interest" description="Disordered" evidence="1">
    <location>
        <begin position="1"/>
        <end position="352"/>
    </location>
</feature>
<dbReference type="Proteomes" id="UP000053095">
    <property type="component" value="Unassembled WGS sequence"/>
</dbReference>
<dbReference type="AlphaFoldDB" id="A0A478ECA7"/>
<dbReference type="EMBL" id="DF933840">
    <property type="protein sequence ID" value="GAM42584.1"/>
    <property type="molecule type" value="Genomic_DNA"/>
</dbReference>
<organism evidence="2 3">
    <name type="scientific">Talaromyces pinophilus</name>
    <name type="common">Penicillium pinophilum</name>
    <dbReference type="NCBI Taxonomy" id="128442"/>
    <lineage>
        <taxon>Eukaryota</taxon>
        <taxon>Fungi</taxon>
        <taxon>Dikarya</taxon>
        <taxon>Ascomycota</taxon>
        <taxon>Pezizomycotina</taxon>
        <taxon>Eurotiomycetes</taxon>
        <taxon>Eurotiomycetidae</taxon>
        <taxon>Eurotiales</taxon>
        <taxon>Trichocomaceae</taxon>
        <taxon>Talaromyces</taxon>
        <taxon>Talaromyces sect. Talaromyces</taxon>
    </lineage>
</organism>
<feature type="region of interest" description="Disordered" evidence="1">
    <location>
        <begin position="369"/>
        <end position="405"/>
    </location>
</feature>
<feature type="compositionally biased region" description="Polar residues" evidence="1">
    <location>
        <begin position="295"/>
        <end position="318"/>
    </location>
</feature>